<evidence type="ECO:0000313" key="3">
    <source>
        <dbReference type="Proteomes" id="UP001168821"/>
    </source>
</evidence>
<organism evidence="2 3">
    <name type="scientific">Zophobas morio</name>
    <dbReference type="NCBI Taxonomy" id="2755281"/>
    <lineage>
        <taxon>Eukaryota</taxon>
        <taxon>Metazoa</taxon>
        <taxon>Ecdysozoa</taxon>
        <taxon>Arthropoda</taxon>
        <taxon>Hexapoda</taxon>
        <taxon>Insecta</taxon>
        <taxon>Pterygota</taxon>
        <taxon>Neoptera</taxon>
        <taxon>Endopterygota</taxon>
        <taxon>Coleoptera</taxon>
        <taxon>Polyphaga</taxon>
        <taxon>Cucujiformia</taxon>
        <taxon>Tenebrionidae</taxon>
        <taxon>Zophobas</taxon>
    </lineage>
</organism>
<accession>A0AA38IXV8</accession>
<protein>
    <submittedName>
        <fullName evidence="2">Uncharacterized protein</fullName>
    </submittedName>
</protein>
<evidence type="ECO:0000313" key="2">
    <source>
        <dbReference type="EMBL" id="KAJ3662277.1"/>
    </source>
</evidence>
<feature type="compositionally biased region" description="Basic and acidic residues" evidence="1">
    <location>
        <begin position="75"/>
        <end position="85"/>
    </location>
</feature>
<sequence>MGAKCDREMYERRWKEGREMKSGRRKNGKIDEIGNKRKECLRKRREWMRCQKKTKDTELSTKKGKEYKQKKKRAKNNDTKSEGKCVEGSMRRSS</sequence>
<dbReference type="EMBL" id="JALNTZ010000002">
    <property type="protein sequence ID" value="KAJ3662277.1"/>
    <property type="molecule type" value="Genomic_DNA"/>
</dbReference>
<keyword evidence="3" id="KW-1185">Reference proteome</keyword>
<reference evidence="2" key="1">
    <citation type="journal article" date="2023" name="G3 (Bethesda)">
        <title>Whole genome assemblies of Zophobas morio and Tenebrio molitor.</title>
        <authorList>
            <person name="Kaur S."/>
            <person name="Stinson S.A."/>
            <person name="diCenzo G.C."/>
        </authorList>
    </citation>
    <scope>NUCLEOTIDE SEQUENCE</scope>
    <source>
        <strain evidence="2">QUZm001</strain>
    </source>
</reference>
<proteinExistence type="predicted"/>
<feature type="region of interest" description="Disordered" evidence="1">
    <location>
        <begin position="51"/>
        <end position="94"/>
    </location>
</feature>
<gene>
    <name evidence="2" type="ORF">Zmor_006632</name>
</gene>
<evidence type="ECO:0000256" key="1">
    <source>
        <dbReference type="SAM" id="MobiDB-lite"/>
    </source>
</evidence>
<comment type="caution">
    <text evidence="2">The sequence shown here is derived from an EMBL/GenBank/DDBJ whole genome shotgun (WGS) entry which is preliminary data.</text>
</comment>
<dbReference type="AlphaFoldDB" id="A0AA38IXV8"/>
<feature type="compositionally biased region" description="Basic and acidic residues" evidence="1">
    <location>
        <begin position="51"/>
        <end position="67"/>
    </location>
</feature>
<dbReference type="Proteomes" id="UP001168821">
    <property type="component" value="Unassembled WGS sequence"/>
</dbReference>
<name>A0AA38IXV8_9CUCU</name>